<feature type="compositionally biased region" description="Basic and acidic residues" evidence="6">
    <location>
        <begin position="964"/>
        <end position="974"/>
    </location>
</feature>
<sequence>MEQQQSVNELNNLLRSWDEESTNVGYNPIPTLTRLCEIFELESKNYIKKDPDPFDDRHPSRIDPTCALGQMYKILFRKDELMTTLVTDYLKDGQLQRRTKDCLDLNVAASRLVINLIPGLETTVVFESPSNESLVPRLFKWAENSPEPLQTYATGLLAAAMEINDIAANFKDDNKRLVPMILDRIHLYYAQLCNENKPIIPSTEPSSSLNNPNDCSKNDSIPISPDNSRPQHISKFAQLVLSNKLNDQNLTREERRKLLTNVIIEDHKACNGEVQYCVDLTGDDEPIDSAASAASAACDDSNSSCMIIESKSNWVQVYPVTLTTKLVYCFKYLIPTGEYQEFLTHAYEKNSLRLVMKIISASEKLNGYLTFEALKYLSALLCHKKFATEFIASQGLQKLLLIPKPSIASTGVSICFYYLSYCEEAMERICLLPEHVLVDLVKYALWMLECSHDSSRCHATMFFSYSFHFRVIQEIFDNHDGLRKLVNVISTLPLLSSEDPTYNVISEDAECSARQIIRHVCAGLKHYFEAHLHIKAQQIRRAKMRDSGLLMTSSMVQNFYTVPGYKSTKKSQAEVHEEIELLLNAVSMKSHWTPVDQLIKLGGLNLLLQIINLAHEWNFSGRCEMIKNALEVLNICAVLPKVQLALCEPTINIQGNNPSDSSILEDDPQAENDNVGLNIIIKAAEGELLDAEIQKAALSVIITCVCAPIHREGGSIAYYSAHGSAKKRMHKTNDDGVIEKIWDCIRNNNGIMVLLTLMTLKTPITDVDAIRGLASRALAGLARSESVRQIISKLPLFNSGQLQNLVKNPVLQEKRQEHVTFQKYALELMELVTGKAKHNGAEIEASLANINRANIVAQTKINFNEQHLLLLIHQHLIAKGYTGAADKLVQEANLNITEKKSVPFTYVAHCRNRSIGGGISPASTRYTIQNQKSEIASSSNGVLNAGFNMRGVNSSSPIRLNVNKRTETRPKPELEPETESPMSKLVHKKIDQDIPLSSDNNSNSTVSLESIITEYLTNQHASCKHPMVTCPPFNLFVPHKCPDPKPRSAMCTNFAMRFSKNIHSRKLDQRLIHSRFCPTLMFRMDNDDEAYFTCSEFLNQNRIAIGTDGGEIKVFNLFTSQEELTFSAHDAYVSHIECSNDERLMVSSASWRGSLSSLWSINNDTINLRFSLDLEEYCTFSKYDQSKLLGTKNETATIYDIETSRKLLELVPRHSNRYNRNRAVFDATNELVLSDGVLWDATSGKEIHKFDKLNQNISGDFHPNGLEIISNTEVWDMRTFQLLRTVSSLNQCDVKFSRTGDGMYVYVADQESDNDTSLQTSFKTLDPLDYSNIATVDVKKFIYHMACDSYDTQIAIVENQGMYENIDESIVRIYDVGRTRNEDETLDDDEEEEDDDDVDTEASGSDDENMSLVFPSLLEDMLSGGMGYERDHFSSGSSNSSISSRNSSSYSSVLHGSHSRAVTPLSVSSETSNDASYDASYDPEV</sequence>
<dbReference type="GO" id="GO:0005634">
    <property type="term" value="C:nucleus"/>
    <property type="evidence" value="ECO:0007669"/>
    <property type="project" value="UniProtKB-SubCell"/>
</dbReference>
<feature type="region of interest" description="Disordered" evidence="6">
    <location>
        <begin position="1428"/>
        <end position="1485"/>
    </location>
</feature>
<protein>
    <submittedName>
        <fullName evidence="8">Protein mahjong isoform X1</fullName>
    </submittedName>
</protein>
<evidence type="ECO:0000256" key="5">
    <source>
        <dbReference type="ARBA" id="ARBA00023242"/>
    </source>
</evidence>
<accession>A0A8B8GBS0</accession>
<comment type="similarity">
    <text evidence="3">Belongs to the VPRBP/DCAF1 family.</text>
</comment>
<feature type="compositionally biased region" description="Polar residues" evidence="6">
    <location>
        <begin position="1465"/>
        <end position="1475"/>
    </location>
</feature>
<evidence type="ECO:0000313" key="8">
    <source>
        <dbReference type="RefSeq" id="XP_025420177.1"/>
    </source>
</evidence>
<comment type="subcellular location">
    <subcellularLocation>
        <location evidence="1">Nucleus</location>
    </subcellularLocation>
</comment>
<dbReference type="RefSeq" id="XP_025420177.1">
    <property type="nucleotide sequence ID" value="XM_025564392.1"/>
</dbReference>
<dbReference type="UniPathway" id="UPA00143"/>
<dbReference type="GO" id="GO:0080008">
    <property type="term" value="C:Cul4-RING E3 ubiquitin ligase complex"/>
    <property type="evidence" value="ECO:0007669"/>
    <property type="project" value="TreeGrafter"/>
</dbReference>
<dbReference type="CTD" id="37462"/>
<dbReference type="PANTHER" id="PTHR13129:SF4">
    <property type="entry name" value="DDB1- AND CUL4-ASSOCIATED FACTOR 1"/>
    <property type="match status" value="1"/>
</dbReference>
<evidence type="ECO:0000256" key="6">
    <source>
        <dbReference type="SAM" id="MobiDB-lite"/>
    </source>
</evidence>
<dbReference type="GeneID" id="112690382"/>
<dbReference type="Gene3D" id="2.130.10.10">
    <property type="entry name" value="YVTN repeat-like/Quinoprotein amine dehydrogenase"/>
    <property type="match status" value="1"/>
</dbReference>
<dbReference type="SUPFAM" id="SSF50978">
    <property type="entry name" value="WD40 repeat-like"/>
    <property type="match status" value="1"/>
</dbReference>
<dbReference type="InterPro" id="IPR015943">
    <property type="entry name" value="WD40/YVTN_repeat-like_dom_sf"/>
</dbReference>
<keyword evidence="4" id="KW-0833">Ubl conjugation pathway</keyword>
<comment type="pathway">
    <text evidence="2">Protein modification; protein ubiquitination.</text>
</comment>
<dbReference type="GO" id="GO:0016567">
    <property type="term" value="P:protein ubiquitination"/>
    <property type="evidence" value="ECO:0007669"/>
    <property type="project" value="UniProtKB-UniPathway"/>
</dbReference>
<organism evidence="7 8">
    <name type="scientific">Sipha flava</name>
    <name type="common">yellow sugarcane aphid</name>
    <dbReference type="NCBI Taxonomy" id="143950"/>
    <lineage>
        <taxon>Eukaryota</taxon>
        <taxon>Metazoa</taxon>
        <taxon>Ecdysozoa</taxon>
        <taxon>Arthropoda</taxon>
        <taxon>Hexapoda</taxon>
        <taxon>Insecta</taxon>
        <taxon>Pterygota</taxon>
        <taxon>Neoptera</taxon>
        <taxon>Paraneoptera</taxon>
        <taxon>Hemiptera</taxon>
        <taxon>Sternorrhyncha</taxon>
        <taxon>Aphidomorpha</taxon>
        <taxon>Aphidoidea</taxon>
        <taxon>Aphididae</taxon>
        <taxon>Sipha</taxon>
    </lineage>
</organism>
<dbReference type="InterPro" id="IPR033270">
    <property type="entry name" value="VPRBP/DCAF1"/>
</dbReference>
<feature type="region of interest" description="Disordered" evidence="6">
    <location>
        <begin position="203"/>
        <end position="227"/>
    </location>
</feature>
<keyword evidence="7" id="KW-1185">Reference proteome</keyword>
<feature type="compositionally biased region" description="Low complexity" evidence="6">
    <location>
        <begin position="1434"/>
        <end position="1456"/>
    </location>
</feature>
<dbReference type="OrthoDB" id="27563at2759"/>
<gene>
    <name evidence="8" type="primary">LOC112690382</name>
</gene>
<feature type="compositionally biased region" description="Acidic residues" evidence="6">
    <location>
        <begin position="1384"/>
        <end position="1409"/>
    </location>
</feature>
<evidence type="ECO:0000313" key="7">
    <source>
        <dbReference type="Proteomes" id="UP000694846"/>
    </source>
</evidence>
<evidence type="ECO:0000256" key="2">
    <source>
        <dbReference type="ARBA" id="ARBA00004906"/>
    </source>
</evidence>
<dbReference type="InterPro" id="IPR036322">
    <property type="entry name" value="WD40_repeat_dom_sf"/>
</dbReference>
<proteinExistence type="inferred from homology"/>
<dbReference type="PANTHER" id="PTHR13129">
    <property type="entry name" value="VPRBP PROTEIN-RELATED"/>
    <property type="match status" value="1"/>
</dbReference>
<keyword evidence="5" id="KW-0539">Nucleus</keyword>
<dbReference type="PROSITE" id="PS50896">
    <property type="entry name" value="LISH"/>
    <property type="match status" value="1"/>
</dbReference>
<feature type="region of interest" description="Disordered" evidence="6">
    <location>
        <begin position="1381"/>
        <end position="1410"/>
    </location>
</feature>
<evidence type="ECO:0000256" key="3">
    <source>
        <dbReference type="ARBA" id="ARBA00008845"/>
    </source>
</evidence>
<name>A0A8B8GBS0_9HEMI</name>
<dbReference type="InterPro" id="IPR006594">
    <property type="entry name" value="LisH"/>
</dbReference>
<evidence type="ECO:0000256" key="4">
    <source>
        <dbReference type="ARBA" id="ARBA00022786"/>
    </source>
</evidence>
<feature type="region of interest" description="Disordered" evidence="6">
    <location>
        <begin position="963"/>
        <end position="983"/>
    </location>
</feature>
<reference evidence="8" key="1">
    <citation type="submission" date="2025-08" db="UniProtKB">
        <authorList>
            <consortium name="RefSeq"/>
        </authorList>
    </citation>
    <scope>IDENTIFICATION</scope>
    <source>
        <tissue evidence="8">Whole body</tissue>
    </source>
</reference>
<dbReference type="Proteomes" id="UP000694846">
    <property type="component" value="Unplaced"/>
</dbReference>
<evidence type="ECO:0000256" key="1">
    <source>
        <dbReference type="ARBA" id="ARBA00004123"/>
    </source>
</evidence>